<feature type="region of interest" description="Disordered" evidence="1">
    <location>
        <begin position="23"/>
        <end position="42"/>
    </location>
</feature>
<dbReference type="AlphaFoldDB" id="A0A1I9GB73"/>
<protein>
    <submittedName>
        <fullName evidence="2">Bm12306</fullName>
    </submittedName>
</protein>
<organism evidence="2">
    <name type="scientific">Brugia malayi</name>
    <name type="common">Filarial nematode worm</name>
    <dbReference type="NCBI Taxonomy" id="6279"/>
    <lineage>
        <taxon>Eukaryota</taxon>
        <taxon>Metazoa</taxon>
        <taxon>Ecdysozoa</taxon>
        <taxon>Nematoda</taxon>
        <taxon>Chromadorea</taxon>
        <taxon>Rhabditida</taxon>
        <taxon>Spirurina</taxon>
        <taxon>Spiruromorpha</taxon>
        <taxon>Filarioidea</taxon>
        <taxon>Onchocercidae</taxon>
        <taxon>Brugia</taxon>
    </lineage>
</organism>
<dbReference type="EMBL" id="LN861988">
    <property type="protein sequence ID" value="CDQ07975.1"/>
    <property type="molecule type" value="Genomic_DNA"/>
</dbReference>
<name>A0A1I9GB73_BRUMA</name>
<evidence type="ECO:0000256" key="1">
    <source>
        <dbReference type="SAM" id="MobiDB-lite"/>
    </source>
</evidence>
<gene>
    <name evidence="2" type="primary">Bm12306</name>
    <name evidence="2" type="ORF">BM_Bm12306</name>
</gene>
<reference evidence="2" key="1">
    <citation type="journal article" date="2007" name="Science">
        <title>Draft genome of the filarial nematode parasite Brugia malayi.</title>
        <authorList>
            <person name="Ghedin E."/>
            <person name="Wang S."/>
            <person name="Spiro D."/>
            <person name="Caler E."/>
            <person name="Zhao Q."/>
            <person name="Crabtree J."/>
            <person name="Allen J.E."/>
            <person name="Delcher A.L."/>
            <person name="Guiliano D.B."/>
            <person name="Miranda-Saavedra D."/>
            <person name="Angiuoli S.V."/>
            <person name="Creasy T."/>
            <person name="Amedeo P."/>
            <person name="Haas B."/>
            <person name="El-Sayed N.M."/>
            <person name="Wortman J.R."/>
            <person name="Feldblyum T."/>
            <person name="Tallon L."/>
            <person name="Schatz M."/>
            <person name="Shumway M."/>
            <person name="Koo H."/>
            <person name="Salzberg S.L."/>
            <person name="Schobel S."/>
            <person name="Pertea M."/>
            <person name="Pop M."/>
            <person name="White O."/>
            <person name="Barton G.J."/>
            <person name="Carlow C.K."/>
            <person name="Crawford M.J."/>
            <person name="Daub J."/>
            <person name="Dimmic M.W."/>
            <person name="Estes C.F."/>
            <person name="Foster J.M."/>
            <person name="Ganatra M."/>
            <person name="Gregory W.F."/>
            <person name="Johnson N.M."/>
            <person name="Jin J."/>
            <person name="Komuniecki R."/>
            <person name="Korf I."/>
            <person name="Kumar S."/>
            <person name="Laney S."/>
            <person name="Li B.W."/>
            <person name="Li W."/>
            <person name="Lindblom T.H."/>
            <person name="Lustigman S."/>
            <person name="Ma D."/>
            <person name="Maina C.V."/>
            <person name="Martin D.M."/>
            <person name="McCarter J.P."/>
            <person name="McReynolds L."/>
            <person name="Mitreva M."/>
            <person name="Nutman T.B."/>
            <person name="Parkinson J."/>
            <person name="Peregrin-Alvarez J.M."/>
            <person name="Poole C."/>
            <person name="Ren Q."/>
            <person name="Saunders L."/>
            <person name="Sluder A.E."/>
            <person name="Smith K."/>
            <person name="Stanke M."/>
            <person name="Unnasch T.R."/>
            <person name="Ware J."/>
            <person name="Wei A.D."/>
            <person name="Weil G."/>
            <person name="Williams D.J."/>
            <person name="Zhang Y."/>
            <person name="Williams S.A."/>
            <person name="Fraser-Liggett C."/>
            <person name="Slatko B."/>
            <person name="Blaxter M.L."/>
            <person name="Scott A.L."/>
        </authorList>
    </citation>
    <scope>NUCLEOTIDE SEQUENCE</scope>
    <source>
        <strain evidence="2">FR3</strain>
    </source>
</reference>
<accession>A0A1I9GB73</accession>
<sequence>MIRGTVIRGTMIRGTVIRGRVGRKRRGLRARTGGGPKGAWPAGVKMGGAERTHRFCGGVAMQSRRGREEVGVAREYKNGRGLQVEGRGELASSVEAWPHGHGRGGAKRAWPTGVRRRAGRNGRGLQIQGRGGASTPVLWGRGLQTQGARESGVCGWTWQWGVGVA</sequence>
<reference evidence="2" key="2">
    <citation type="submission" date="2012-12" db="EMBL/GenBank/DDBJ databases">
        <authorList>
            <consortium name="WormBase Consortium"/>
            <person name="Ghedin E."/>
            <person name="Paulini M."/>
        </authorList>
    </citation>
    <scope>NUCLEOTIDE SEQUENCE</scope>
    <source>
        <strain evidence="2">FR3</strain>
    </source>
</reference>
<proteinExistence type="predicted"/>
<evidence type="ECO:0000313" key="2">
    <source>
        <dbReference type="EMBL" id="CDQ07975.1"/>
    </source>
</evidence>